<accession>A0A4R4DYV7</accession>
<dbReference type="PANTHER" id="PTHR11527">
    <property type="entry name" value="HEAT-SHOCK PROTEIN 20 FAMILY MEMBER"/>
    <property type="match status" value="1"/>
</dbReference>
<feature type="domain" description="SHSP" evidence="3">
    <location>
        <begin position="37"/>
        <end position="149"/>
    </location>
</feature>
<dbReference type="EMBL" id="SKFH01000022">
    <property type="protein sequence ID" value="TCZ69339.1"/>
    <property type="molecule type" value="Genomic_DNA"/>
</dbReference>
<organism evidence="4 5">
    <name type="scientific">Flaviaesturariibacter aridisoli</name>
    <dbReference type="NCBI Taxonomy" id="2545761"/>
    <lineage>
        <taxon>Bacteria</taxon>
        <taxon>Pseudomonadati</taxon>
        <taxon>Bacteroidota</taxon>
        <taxon>Chitinophagia</taxon>
        <taxon>Chitinophagales</taxon>
        <taxon>Chitinophagaceae</taxon>
        <taxon>Flaviaestuariibacter</taxon>
    </lineage>
</organism>
<dbReference type="AlphaFoldDB" id="A0A4R4DYV7"/>
<proteinExistence type="inferred from homology"/>
<dbReference type="CDD" id="cd06464">
    <property type="entry name" value="ACD_sHsps-like"/>
    <property type="match status" value="1"/>
</dbReference>
<dbReference type="OrthoDB" id="9814487at2"/>
<gene>
    <name evidence="4" type="ORF">E0486_12555</name>
</gene>
<dbReference type="Gene3D" id="2.60.40.790">
    <property type="match status" value="1"/>
</dbReference>
<reference evidence="4 5" key="1">
    <citation type="submission" date="2019-03" db="EMBL/GenBank/DDBJ databases">
        <authorList>
            <person name="Kim M.K.M."/>
        </authorList>
    </citation>
    <scope>NUCLEOTIDE SEQUENCE [LARGE SCALE GENOMIC DNA]</scope>
    <source>
        <strain evidence="4 5">17J68-15</strain>
    </source>
</reference>
<name>A0A4R4DYV7_9BACT</name>
<comment type="caution">
    <text evidence="4">The sequence shown here is derived from an EMBL/GenBank/DDBJ whole genome shotgun (WGS) entry which is preliminary data.</text>
</comment>
<dbReference type="InterPro" id="IPR002068">
    <property type="entry name" value="A-crystallin/Hsp20_dom"/>
</dbReference>
<evidence type="ECO:0000256" key="1">
    <source>
        <dbReference type="PROSITE-ProRule" id="PRU00285"/>
    </source>
</evidence>
<dbReference type="InterPro" id="IPR031107">
    <property type="entry name" value="Small_HSP"/>
</dbReference>
<sequence length="149" mass="16601">MTHARFNTRPMAGAASFNNLLENFFAPVSSVYSERSVANGRTLVPVNVRETEAGYALDVVAPGYQKEDFSISLQDKVLTVSAEVKREDSAKTEKLLRHEYKFASFKRSFTIDENIDATAVSAQYVQGVLTLNLPKRAEVKPSVKQIEIQ</sequence>
<protein>
    <submittedName>
        <fullName evidence="4">Hsp20/alpha crystallin family protein</fullName>
    </submittedName>
</protein>
<evidence type="ECO:0000259" key="3">
    <source>
        <dbReference type="PROSITE" id="PS01031"/>
    </source>
</evidence>
<dbReference type="PROSITE" id="PS01031">
    <property type="entry name" value="SHSP"/>
    <property type="match status" value="1"/>
</dbReference>
<dbReference type="Pfam" id="PF00011">
    <property type="entry name" value="HSP20"/>
    <property type="match status" value="1"/>
</dbReference>
<dbReference type="RefSeq" id="WP_131852530.1">
    <property type="nucleotide sequence ID" value="NZ_SKFH01000022.1"/>
</dbReference>
<dbReference type="SUPFAM" id="SSF49764">
    <property type="entry name" value="HSP20-like chaperones"/>
    <property type="match status" value="1"/>
</dbReference>
<evidence type="ECO:0000313" key="5">
    <source>
        <dbReference type="Proteomes" id="UP000295164"/>
    </source>
</evidence>
<keyword evidence="5" id="KW-1185">Reference proteome</keyword>
<dbReference type="Proteomes" id="UP000295164">
    <property type="component" value="Unassembled WGS sequence"/>
</dbReference>
<comment type="similarity">
    <text evidence="1 2">Belongs to the small heat shock protein (HSP20) family.</text>
</comment>
<evidence type="ECO:0000313" key="4">
    <source>
        <dbReference type="EMBL" id="TCZ69339.1"/>
    </source>
</evidence>
<evidence type="ECO:0000256" key="2">
    <source>
        <dbReference type="RuleBase" id="RU003616"/>
    </source>
</evidence>
<dbReference type="InterPro" id="IPR008978">
    <property type="entry name" value="HSP20-like_chaperone"/>
</dbReference>